<keyword evidence="1" id="KW-0472">Membrane</keyword>
<dbReference type="PANTHER" id="PTHR23028">
    <property type="entry name" value="ACETYLTRANSFERASE"/>
    <property type="match status" value="1"/>
</dbReference>
<protein>
    <submittedName>
        <fullName evidence="3">Acyltransferase-like protein</fullName>
    </submittedName>
</protein>
<sequence>MPWLSHYFELSRGSAHNVRPMEGLRGFAVFLVFLVHYATLVEHWLDTDTAALHLAEALHTVGNTGVDLFFVLSGYLIYGSLIARRQPFARFMARRIERLYPAFTVVFVLYVALSFLFPSESKIPPDAGEAWVYLLQNFLLLPGLFPVEPMITVAWSLSYELFYYLVIPLVIGALGLRERSVAWRAVFFASAGVSLLVWCALAGGHVRLALFIAGILLHEAMNAPRVPTPSSAVGGIALVVGLLGTLLPWEGPMGGSLNTLLLCVSFFLLCLACFRAPLAPLARLFSWSPMRWLGNMSYSYYLIHGLALQAAFLVMSTLMPGAAFDSWFFWVLMPVMFTITLVPSAALFLAVERPFSLARETARPREAVASTL</sequence>
<dbReference type="AlphaFoldDB" id="A0A1L1PD15"/>
<proteinExistence type="predicted"/>
<keyword evidence="4" id="KW-1185">Reference proteome</keyword>
<dbReference type="GO" id="GO:0016020">
    <property type="term" value="C:membrane"/>
    <property type="evidence" value="ECO:0007669"/>
    <property type="project" value="TreeGrafter"/>
</dbReference>
<feature type="transmembrane region" description="Helical" evidence="1">
    <location>
        <begin position="298"/>
        <end position="321"/>
    </location>
</feature>
<feature type="transmembrane region" description="Helical" evidence="1">
    <location>
        <begin position="99"/>
        <end position="118"/>
    </location>
</feature>
<dbReference type="GO" id="GO:0000271">
    <property type="term" value="P:polysaccharide biosynthetic process"/>
    <property type="evidence" value="ECO:0007669"/>
    <property type="project" value="TreeGrafter"/>
</dbReference>
<feature type="transmembrane region" description="Helical" evidence="1">
    <location>
        <begin position="259"/>
        <end position="278"/>
    </location>
</feature>
<keyword evidence="1" id="KW-1133">Transmembrane helix</keyword>
<keyword evidence="3" id="KW-0012">Acyltransferase</keyword>
<evidence type="ECO:0000259" key="2">
    <source>
        <dbReference type="Pfam" id="PF01757"/>
    </source>
</evidence>
<organism evidence="3 4">
    <name type="scientific">Hydrogenophaga intermedia</name>
    <dbReference type="NCBI Taxonomy" id="65786"/>
    <lineage>
        <taxon>Bacteria</taxon>
        <taxon>Pseudomonadati</taxon>
        <taxon>Pseudomonadota</taxon>
        <taxon>Betaproteobacteria</taxon>
        <taxon>Burkholderiales</taxon>
        <taxon>Comamonadaceae</taxon>
        <taxon>Hydrogenophaga</taxon>
    </lineage>
</organism>
<feature type="transmembrane region" description="Helical" evidence="1">
    <location>
        <begin position="327"/>
        <end position="351"/>
    </location>
</feature>
<feature type="domain" description="Acyltransferase 3" evidence="2">
    <location>
        <begin position="22"/>
        <end position="346"/>
    </location>
</feature>
<feature type="transmembrane region" description="Helical" evidence="1">
    <location>
        <begin position="229"/>
        <end position="247"/>
    </location>
</feature>
<accession>A0A1L1PD15</accession>
<evidence type="ECO:0000313" key="4">
    <source>
        <dbReference type="Proteomes" id="UP000028878"/>
    </source>
</evidence>
<dbReference type="RefSeq" id="WP_009520053.1">
    <property type="nucleotide sequence ID" value="NZ_CCAE010000002.1"/>
</dbReference>
<gene>
    <name evidence="3" type="ORF">BN948_00300</name>
</gene>
<feature type="transmembrane region" description="Helical" evidence="1">
    <location>
        <begin position="195"/>
        <end position="217"/>
    </location>
</feature>
<feature type="transmembrane region" description="Helical" evidence="1">
    <location>
        <begin position="57"/>
        <end position="78"/>
    </location>
</feature>
<feature type="transmembrane region" description="Helical" evidence="1">
    <location>
        <begin position="154"/>
        <end position="175"/>
    </location>
</feature>
<keyword evidence="3" id="KW-0808">Transferase</keyword>
<dbReference type="PANTHER" id="PTHR23028:SF53">
    <property type="entry name" value="ACYL_TRANSF_3 DOMAIN-CONTAINING PROTEIN"/>
    <property type="match status" value="1"/>
</dbReference>
<dbReference type="InterPro" id="IPR002656">
    <property type="entry name" value="Acyl_transf_3_dom"/>
</dbReference>
<evidence type="ECO:0000313" key="3">
    <source>
        <dbReference type="EMBL" id="CDN85903.1"/>
    </source>
</evidence>
<dbReference type="GO" id="GO:0016747">
    <property type="term" value="F:acyltransferase activity, transferring groups other than amino-acyl groups"/>
    <property type="evidence" value="ECO:0007669"/>
    <property type="project" value="InterPro"/>
</dbReference>
<keyword evidence="1" id="KW-0812">Transmembrane</keyword>
<dbReference type="EMBL" id="CCAE010000002">
    <property type="protein sequence ID" value="CDN85903.1"/>
    <property type="molecule type" value="Genomic_DNA"/>
</dbReference>
<name>A0A1L1PD15_HYDIT</name>
<feature type="transmembrane region" description="Helical" evidence="1">
    <location>
        <begin position="27"/>
        <end position="45"/>
    </location>
</feature>
<dbReference type="Proteomes" id="UP000028878">
    <property type="component" value="Unassembled WGS sequence"/>
</dbReference>
<reference evidence="4" key="1">
    <citation type="submission" date="2014-11" db="EMBL/GenBank/DDBJ databases">
        <title>Draft genome sequence of Hydrogenophaga intermedia S1.</title>
        <authorList>
            <person name="Gan H.M."/>
            <person name="Chew T.H."/>
            <person name="Stolz A."/>
        </authorList>
    </citation>
    <scope>NUCLEOTIDE SEQUENCE [LARGE SCALE GENOMIC DNA]</scope>
    <source>
        <strain evidence="4">S1</strain>
    </source>
</reference>
<dbReference type="InterPro" id="IPR050879">
    <property type="entry name" value="Acyltransferase_3"/>
</dbReference>
<dbReference type="Pfam" id="PF01757">
    <property type="entry name" value="Acyl_transf_3"/>
    <property type="match status" value="1"/>
</dbReference>
<evidence type="ECO:0000256" key="1">
    <source>
        <dbReference type="SAM" id="Phobius"/>
    </source>
</evidence>